<name>A0ABR4E100_9PEZI</name>
<evidence type="ECO:0000313" key="1">
    <source>
        <dbReference type="EMBL" id="KAL2276070.1"/>
    </source>
</evidence>
<evidence type="ECO:0008006" key="3">
    <source>
        <dbReference type="Google" id="ProtNLM"/>
    </source>
</evidence>
<protein>
    <recommendedName>
        <fullName evidence="3">C2H2-type domain-containing protein</fullName>
    </recommendedName>
</protein>
<keyword evidence="2" id="KW-1185">Reference proteome</keyword>
<organism evidence="1 2">
    <name type="scientific">Diaporthe vaccinii</name>
    <dbReference type="NCBI Taxonomy" id="105482"/>
    <lineage>
        <taxon>Eukaryota</taxon>
        <taxon>Fungi</taxon>
        <taxon>Dikarya</taxon>
        <taxon>Ascomycota</taxon>
        <taxon>Pezizomycotina</taxon>
        <taxon>Sordariomycetes</taxon>
        <taxon>Sordariomycetidae</taxon>
        <taxon>Diaporthales</taxon>
        <taxon>Diaporthaceae</taxon>
        <taxon>Diaporthe</taxon>
        <taxon>Diaporthe eres species complex</taxon>
    </lineage>
</organism>
<gene>
    <name evidence="1" type="ORF">FJTKL_01356</name>
</gene>
<dbReference type="Proteomes" id="UP001600888">
    <property type="component" value="Unassembled WGS sequence"/>
</dbReference>
<sequence>MSGNNTTNQRQICAVCNITLFSRQGLKKHMLRWHPAEWMTQEQVGQITYFPCDIPGCDRLNNNTRPDFRLDHLSTAHGVDMPSKMRTTDFLFLKRKTERVLRLHIAQEATELNELNTKTRRVECWLALDARPVDYKSLHGFDVHTVFETDHAQHTPKIDLVYHLQRIRNTRNQVGSLYTKPGVMDTRDGVLDDLEMLMDWP</sequence>
<dbReference type="EMBL" id="JBAWTH010000122">
    <property type="protein sequence ID" value="KAL2276070.1"/>
    <property type="molecule type" value="Genomic_DNA"/>
</dbReference>
<proteinExistence type="predicted"/>
<accession>A0ABR4E100</accession>
<reference evidence="1 2" key="1">
    <citation type="submission" date="2024-03" db="EMBL/GenBank/DDBJ databases">
        <title>A high-quality draft genome sequence of Diaporthe vaccinii, a causative agent of upright dieback and viscid rot disease in cranberry plants.</title>
        <authorList>
            <person name="Sarrasin M."/>
            <person name="Lang B.F."/>
            <person name="Burger G."/>
        </authorList>
    </citation>
    <scope>NUCLEOTIDE SEQUENCE [LARGE SCALE GENOMIC DNA]</scope>
    <source>
        <strain evidence="1 2">IS7</strain>
    </source>
</reference>
<comment type="caution">
    <text evidence="1">The sequence shown here is derived from an EMBL/GenBank/DDBJ whole genome shotgun (WGS) entry which is preliminary data.</text>
</comment>
<evidence type="ECO:0000313" key="2">
    <source>
        <dbReference type="Proteomes" id="UP001600888"/>
    </source>
</evidence>